<sequence length="136" mass="14600">STVFSKLDHCQGYLMVPLHPGNCNLSAFVTPSVPQAVFILVCTSADHGTVGASHLSLCRWLPVACLKQISSQFTTEAAATDLHQMDVDGDFLITQPTILAAGPPKPAAPVGPLLIELHPSQARQRPAYLMDYVTDF</sequence>
<evidence type="ECO:0000313" key="2">
    <source>
        <dbReference type="Proteomes" id="UP001434883"/>
    </source>
</evidence>
<comment type="caution">
    <text evidence="1">The sequence shown here is derived from an EMBL/GenBank/DDBJ whole genome shotgun (WGS) entry which is preliminary data.</text>
</comment>
<evidence type="ECO:0000313" key="1">
    <source>
        <dbReference type="EMBL" id="MEQ2198698.1"/>
    </source>
</evidence>
<name>A0ABV0QT22_9TELE</name>
<protein>
    <submittedName>
        <fullName evidence="1">Uncharacterized protein</fullName>
    </submittedName>
</protein>
<organism evidence="1 2">
    <name type="scientific">Xenoophorus captivus</name>
    <dbReference type="NCBI Taxonomy" id="1517983"/>
    <lineage>
        <taxon>Eukaryota</taxon>
        <taxon>Metazoa</taxon>
        <taxon>Chordata</taxon>
        <taxon>Craniata</taxon>
        <taxon>Vertebrata</taxon>
        <taxon>Euteleostomi</taxon>
        <taxon>Actinopterygii</taxon>
        <taxon>Neopterygii</taxon>
        <taxon>Teleostei</taxon>
        <taxon>Neoteleostei</taxon>
        <taxon>Acanthomorphata</taxon>
        <taxon>Ovalentaria</taxon>
        <taxon>Atherinomorphae</taxon>
        <taxon>Cyprinodontiformes</taxon>
        <taxon>Goodeidae</taxon>
        <taxon>Xenoophorus</taxon>
    </lineage>
</organism>
<reference evidence="1 2" key="1">
    <citation type="submission" date="2021-06" db="EMBL/GenBank/DDBJ databases">
        <authorList>
            <person name="Palmer J.M."/>
        </authorList>
    </citation>
    <scope>NUCLEOTIDE SEQUENCE [LARGE SCALE GENOMIC DNA]</scope>
    <source>
        <strain evidence="1 2">XC_2019</strain>
        <tissue evidence="1">Muscle</tissue>
    </source>
</reference>
<keyword evidence="2" id="KW-1185">Reference proteome</keyword>
<dbReference type="EMBL" id="JAHRIN010020317">
    <property type="protein sequence ID" value="MEQ2198698.1"/>
    <property type="molecule type" value="Genomic_DNA"/>
</dbReference>
<gene>
    <name evidence="1" type="ORF">XENOCAPTIV_016898</name>
</gene>
<accession>A0ABV0QT22</accession>
<dbReference type="Proteomes" id="UP001434883">
    <property type="component" value="Unassembled WGS sequence"/>
</dbReference>
<feature type="non-terminal residue" evidence="1">
    <location>
        <position position="1"/>
    </location>
</feature>
<proteinExistence type="predicted"/>